<dbReference type="SUPFAM" id="SSF53756">
    <property type="entry name" value="UDP-Glycosyltransferase/glycogen phosphorylase"/>
    <property type="match status" value="1"/>
</dbReference>
<dbReference type="Gene3D" id="3.40.50.2000">
    <property type="entry name" value="Glycogen Phosphorylase B"/>
    <property type="match status" value="1"/>
</dbReference>
<evidence type="ECO:0000313" key="1">
    <source>
        <dbReference type="EMBL" id="MFD1063345.1"/>
    </source>
</evidence>
<gene>
    <name evidence="1" type="ORF">ACFQ1Q_08800</name>
</gene>
<evidence type="ECO:0000313" key="2">
    <source>
        <dbReference type="Proteomes" id="UP001597013"/>
    </source>
</evidence>
<dbReference type="EMBL" id="JBHTJL010000009">
    <property type="protein sequence ID" value="MFD1063345.1"/>
    <property type="molecule type" value="Genomic_DNA"/>
</dbReference>
<keyword evidence="2" id="KW-1185">Reference proteome</keyword>
<reference evidence="2" key="1">
    <citation type="journal article" date="2019" name="Int. J. Syst. Evol. Microbiol.">
        <title>The Global Catalogue of Microorganisms (GCM) 10K type strain sequencing project: providing services to taxonomists for standard genome sequencing and annotation.</title>
        <authorList>
            <consortium name="The Broad Institute Genomics Platform"/>
            <consortium name="The Broad Institute Genome Sequencing Center for Infectious Disease"/>
            <person name="Wu L."/>
            <person name="Ma J."/>
        </authorList>
    </citation>
    <scope>NUCLEOTIDE SEQUENCE [LARGE SCALE GENOMIC DNA]</scope>
    <source>
        <strain evidence="2">CCUG 62215</strain>
    </source>
</reference>
<name>A0ABW3N9V5_9FLAO</name>
<protein>
    <submittedName>
        <fullName evidence="1">Uncharacterized protein</fullName>
    </submittedName>
</protein>
<dbReference type="Proteomes" id="UP001597013">
    <property type="component" value="Unassembled WGS sequence"/>
</dbReference>
<comment type="caution">
    <text evidence="1">The sequence shown here is derived from an EMBL/GenBank/DDBJ whole genome shotgun (WGS) entry which is preliminary data.</text>
</comment>
<organism evidence="1 2">
    <name type="scientific">Winogradskyella litorisediminis</name>
    <dbReference type="NCBI Taxonomy" id="1156618"/>
    <lineage>
        <taxon>Bacteria</taxon>
        <taxon>Pseudomonadati</taxon>
        <taxon>Bacteroidota</taxon>
        <taxon>Flavobacteriia</taxon>
        <taxon>Flavobacteriales</taxon>
        <taxon>Flavobacteriaceae</taxon>
        <taxon>Winogradskyella</taxon>
    </lineage>
</organism>
<sequence length="372" mass="42823">MSVKSIQIVAFDNPYPPNFGGAIDVFYKIEALSKKGFDVYLHYFYTDRIDVGPLKQLCKELHGYKRNTSLINLFSSIPYRVKTRQSSALYSNLRRINKPILFEGLHSTSVLVKHKFDVPIYLRTHNIEHEYSLGLAQSETNFVKKLGHYFEAYKLKRYESILKKVHKIMTLSQRDDTYFSENFNAETSFIPVFHGNEIISSQTQIGSKKEKFALYHGDLTSPSNQLSVLFLLDVFKDLEHKFIVAGNRLSKAILQTMNSLDNCKYVELSSNKDLDDLLETAHVNVLYSNQQSGTKLKVFNALYKGKHVIVNDNIVDDKAILSLCLRANTKEAFKTVINESFQSEFQLTKNRIEILNLYTPSQSIEQFIKLIN</sequence>
<accession>A0ABW3N9V5</accession>
<proteinExistence type="predicted"/>
<dbReference type="RefSeq" id="WP_386130031.1">
    <property type="nucleotide sequence ID" value="NZ_JBHTJL010000009.1"/>
</dbReference>